<sequence>MLQRKALSILFIMLITSTVDAQRKDSLIFRNSRNEFETTYNKISENKVYQMLRVPVPLFVISAITYRQGDKFRTLRNTHVPDFHYRYDDFLQYAPLAAVIGMKLGGVESRSSWPRLLVSDLFAAGIMATAVNSMKYTIKRERPDGSKNNSFPSGHTATAFMAATIMHREYGLTRSPLYSIGGYTVATATAFSRQLNNRHWLSDVLAGAGIGILSAELGYFLADLIFKDKGLNLPDKLRESAPKGGRPSFLEFSVGYSIINGSVEIGKNIRLSSPGATNVSVKGGYFFNPYFGIGGEVTALASPMAFDMSLYTGTTPSTKYNITRVHADPTGIFTFTAGPYFSLPVAGKLLLGTKFQAGYSHLVKNDVEMDLQEKQAPYTTVNNIAFMKGEGSSNYILRTGISATGIVNRNLGIRMFVDYDYTFLKAPYQLLTSLANDKPTYGESHLSKHKMHYFTIGATVTALFW</sequence>
<name>A0ABR6KKI4_9BACT</name>
<evidence type="ECO:0000313" key="3">
    <source>
        <dbReference type="EMBL" id="MBB4622025.1"/>
    </source>
</evidence>
<gene>
    <name evidence="3" type="ORF">GGQ57_001922</name>
</gene>
<evidence type="ECO:0000313" key="4">
    <source>
        <dbReference type="Proteomes" id="UP000533637"/>
    </source>
</evidence>
<comment type="caution">
    <text evidence="3">The sequence shown here is derived from an EMBL/GenBank/DDBJ whole genome shotgun (WGS) entry which is preliminary data.</text>
</comment>
<dbReference type="PANTHER" id="PTHR14969">
    <property type="entry name" value="SPHINGOSINE-1-PHOSPHATE PHOSPHOHYDROLASE"/>
    <property type="match status" value="1"/>
</dbReference>
<dbReference type="Pfam" id="PF01569">
    <property type="entry name" value="PAP2"/>
    <property type="match status" value="1"/>
</dbReference>
<organism evidence="3 4">
    <name type="scientific">Parabacteroides faecis</name>
    <dbReference type="NCBI Taxonomy" id="1217282"/>
    <lineage>
        <taxon>Bacteria</taxon>
        <taxon>Pseudomonadati</taxon>
        <taxon>Bacteroidota</taxon>
        <taxon>Bacteroidia</taxon>
        <taxon>Bacteroidales</taxon>
        <taxon>Tannerellaceae</taxon>
        <taxon>Parabacteroides</taxon>
    </lineage>
</organism>
<evidence type="ECO:0000256" key="1">
    <source>
        <dbReference type="SAM" id="SignalP"/>
    </source>
</evidence>
<dbReference type="InterPro" id="IPR000326">
    <property type="entry name" value="PAP2/HPO"/>
</dbReference>
<dbReference type="Proteomes" id="UP000533637">
    <property type="component" value="Unassembled WGS sequence"/>
</dbReference>
<feature type="signal peptide" evidence="1">
    <location>
        <begin position="1"/>
        <end position="21"/>
    </location>
</feature>
<dbReference type="Gene3D" id="1.20.144.10">
    <property type="entry name" value="Phosphatidic acid phosphatase type 2/haloperoxidase"/>
    <property type="match status" value="1"/>
</dbReference>
<proteinExistence type="predicted"/>
<protein>
    <submittedName>
        <fullName evidence="3">Membrane-associated phospholipid phosphatase</fullName>
    </submittedName>
</protein>
<dbReference type="CDD" id="cd03394">
    <property type="entry name" value="PAP2_like_5"/>
    <property type="match status" value="1"/>
</dbReference>
<reference evidence="3 4" key="1">
    <citation type="submission" date="2020-08" db="EMBL/GenBank/DDBJ databases">
        <title>Genomic Encyclopedia of Type Strains, Phase IV (KMG-IV): sequencing the most valuable type-strain genomes for metagenomic binning, comparative biology and taxonomic classification.</title>
        <authorList>
            <person name="Goeker M."/>
        </authorList>
    </citation>
    <scope>NUCLEOTIDE SEQUENCE [LARGE SCALE GENOMIC DNA]</scope>
    <source>
        <strain evidence="3 4">DSM 102983</strain>
    </source>
</reference>
<dbReference type="PANTHER" id="PTHR14969:SF13">
    <property type="entry name" value="AT30094P"/>
    <property type="match status" value="1"/>
</dbReference>
<feature type="domain" description="Phosphatidic acid phosphatase type 2/haloperoxidase" evidence="2">
    <location>
        <begin position="117"/>
        <end position="219"/>
    </location>
</feature>
<keyword evidence="4" id="KW-1185">Reference proteome</keyword>
<dbReference type="RefSeq" id="WP_183670379.1">
    <property type="nucleotide sequence ID" value="NZ_JACHOC010000003.1"/>
</dbReference>
<dbReference type="EMBL" id="JACHOC010000003">
    <property type="protein sequence ID" value="MBB4622025.1"/>
    <property type="molecule type" value="Genomic_DNA"/>
</dbReference>
<accession>A0ABR6KKI4</accession>
<evidence type="ECO:0000259" key="2">
    <source>
        <dbReference type="SMART" id="SM00014"/>
    </source>
</evidence>
<feature type="chain" id="PRO_5046382838" evidence="1">
    <location>
        <begin position="22"/>
        <end position="465"/>
    </location>
</feature>
<dbReference type="SMART" id="SM00014">
    <property type="entry name" value="acidPPc"/>
    <property type="match status" value="1"/>
</dbReference>
<keyword evidence="1" id="KW-0732">Signal</keyword>
<dbReference type="SUPFAM" id="SSF48317">
    <property type="entry name" value="Acid phosphatase/Vanadium-dependent haloperoxidase"/>
    <property type="match status" value="1"/>
</dbReference>
<dbReference type="InterPro" id="IPR036938">
    <property type="entry name" value="PAP2/HPO_sf"/>
</dbReference>